<dbReference type="AlphaFoldDB" id="A0A6M0IQU7"/>
<proteinExistence type="predicted"/>
<gene>
    <name evidence="1" type="ORF">GK091_20720</name>
</gene>
<dbReference type="EMBL" id="JAAGNZ010000002">
    <property type="protein sequence ID" value="NEU69323.1"/>
    <property type="molecule type" value="Genomic_DNA"/>
</dbReference>
<evidence type="ECO:0008006" key="3">
    <source>
        <dbReference type="Google" id="ProtNLM"/>
    </source>
</evidence>
<evidence type="ECO:0000313" key="1">
    <source>
        <dbReference type="EMBL" id="NEU69323.1"/>
    </source>
</evidence>
<name>A0A6M0IQU7_9BACT</name>
<reference evidence="1 2" key="1">
    <citation type="submission" date="2020-02" db="EMBL/GenBank/DDBJ databases">
        <title>Draft genome sequence of two Spirosoma agri KCTC 52727 and Spirosoma terrae KCTC 52035.</title>
        <authorList>
            <person name="Rojas J."/>
            <person name="Ambika Manirajan B."/>
            <person name="Ratering S."/>
            <person name="Suarez C."/>
            <person name="Schnell S."/>
        </authorList>
    </citation>
    <scope>NUCLEOTIDE SEQUENCE [LARGE SCALE GENOMIC DNA]</scope>
    <source>
        <strain evidence="1 2">KCTC 52727</strain>
    </source>
</reference>
<comment type="caution">
    <text evidence="1">The sequence shown here is derived from an EMBL/GenBank/DDBJ whole genome shotgun (WGS) entry which is preliminary data.</text>
</comment>
<sequence length="337" mass="38730">MKKFVKKLVFHSFLLSIATVGIILVRYVERTHQAMPDLRSLPTNFISNSVCFNAKLDHARQGNRFLSAKTLIMGSSMGLNNISGDILTKTFGDRSYNFSSWGFKPHETYQVLKQMEGKLSAQRLIIPFNNTEFLNDAKQIDYKGVYDHFFVANMVSVLHNFFTNFSIDSFVKDWSFRTKYIYFDNAGFTLKFAEDGSVPLRPKNFIRPLEAKGLIYYDTTGFSKFSRSLDSISRYCDRNHIELTFVYLPWRKDILTPERIKQVQYVSTYLTAKHHDKFVNLSRLAVDDHDFVDVGHMFQGGAATVTNALVDSLTTRKTIANLRKQDTASPRNRLASL</sequence>
<dbReference type="RefSeq" id="WP_164041787.1">
    <property type="nucleotide sequence ID" value="NZ_JAAGNZ010000002.1"/>
</dbReference>
<evidence type="ECO:0000313" key="2">
    <source>
        <dbReference type="Proteomes" id="UP000477386"/>
    </source>
</evidence>
<organism evidence="1 2">
    <name type="scientific">Spirosoma agri</name>
    <dbReference type="NCBI Taxonomy" id="1987381"/>
    <lineage>
        <taxon>Bacteria</taxon>
        <taxon>Pseudomonadati</taxon>
        <taxon>Bacteroidota</taxon>
        <taxon>Cytophagia</taxon>
        <taxon>Cytophagales</taxon>
        <taxon>Cytophagaceae</taxon>
        <taxon>Spirosoma</taxon>
    </lineage>
</organism>
<dbReference type="Proteomes" id="UP000477386">
    <property type="component" value="Unassembled WGS sequence"/>
</dbReference>
<accession>A0A6M0IQU7</accession>
<keyword evidence="2" id="KW-1185">Reference proteome</keyword>
<protein>
    <recommendedName>
        <fullName evidence="3">SGNH/GDSL hydrolase family protein</fullName>
    </recommendedName>
</protein>